<dbReference type="PANTHER" id="PTHR44846">
    <property type="entry name" value="MANNOSYL-D-GLYCERATE TRANSPORT/METABOLISM SYSTEM REPRESSOR MNGR-RELATED"/>
    <property type="match status" value="1"/>
</dbReference>
<dbReference type="InterPro" id="IPR011663">
    <property type="entry name" value="UTRA"/>
</dbReference>
<evidence type="ECO:0000256" key="3">
    <source>
        <dbReference type="ARBA" id="ARBA00023163"/>
    </source>
</evidence>
<accession>A0A4R2KYI9</accession>
<dbReference type="Gene3D" id="3.40.1410.10">
    <property type="entry name" value="Chorismate lyase-like"/>
    <property type="match status" value="1"/>
</dbReference>
<dbReference type="Pfam" id="PF00392">
    <property type="entry name" value="GntR"/>
    <property type="match status" value="1"/>
</dbReference>
<dbReference type="InterPro" id="IPR000524">
    <property type="entry name" value="Tscrpt_reg_HTH_GntR"/>
</dbReference>
<dbReference type="PRINTS" id="PR00035">
    <property type="entry name" value="HTHGNTR"/>
</dbReference>
<dbReference type="Pfam" id="PF07702">
    <property type="entry name" value="UTRA"/>
    <property type="match status" value="1"/>
</dbReference>
<dbReference type="SUPFAM" id="SSF46785">
    <property type="entry name" value="Winged helix' DNA-binding domain"/>
    <property type="match status" value="1"/>
</dbReference>
<evidence type="ECO:0000256" key="1">
    <source>
        <dbReference type="ARBA" id="ARBA00023015"/>
    </source>
</evidence>
<evidence type="ECO:0000313" key="6">
    <source>
        <dbReference type="Proteomes" id="UP000295765"/>
    </source>
</evidence>
<keyword evidence="3" id="KW-0804">Transcription</keyword>
<sequence length="254" mass="27637">MTSDATDSPADDPLAAALGLDPHASTPLYVQVRNGLARLIRDGHFSTDEALPSERTLAEKLGISRVTARKAIDALAGEGLIVRRHGSGNYIAPLLEQPLTRLTSFTEELRQRGFVPSSRWLRRAVGPALPDEMVALGLSPGARVARLERVRLADATPMAYESSALPIFALPNPEAVTDSLYHFLAERGAVPVRALQHIRAANASARQAELLAVPAGHALLFITRVGYAEDGRAVEITHTWCRSDYYDFVAELRR</sequence>
<organism evidence="5 6">
    <name type="scientific">Plasticicumulans lactativorans</name>
    <dbReference type="NCBI Taxonomy" id="1133106"/>
    <lineage>
        <taxon>Bacteria</taxon>
        <taxon>Pseudomonadati</taxon>
        <taxon>Pseudomonadota</taxon>
        <taxon>Gammaproteobacteria</taxon>
        <taxon>Candidatus Competibacteraceae</taxon>
        <taxon>Plasticicumulans</taxon>
    </lineage>
</organism>
<proteinExistence type="predicted"/>
<dbReference type="InterPro" id="IPR036388">
    <property type="entry name" value="WH-like_DNA-bd_sf"/>
</dbReference>
<dbReference type="Proteomes" id="UP000295765">
    <property type="component" value="Unassembled WGS sequence"/>
</dbReference>
<dbReference type="OrthoDB" id="6626198at2"/>
<evidence type="ECO:0000259" key="4">
    <source>
        <dbReference type="PROSITE" id="PS50949"/>
    </source>
</evidence>
<dbReference type="Gene3D" id="1.10.10.10">
    <property type="entry name" value="Winged helix-like DNA-binding domain superfamily/Winged helix DNA-binding domain"/>
    <property type="match status" value="1"/>
</dbReference>
<dbReference type="GO" id="GO:0045892">
    <property type="term" value="P:negative regulation of DNA-templated transcription"/>
    <property type="evidence" value="ECO:0007669"/>
    <property type="project" value="TreeGrafter"/>
</dbReference>
<protein>
    <submittedName>
        <fullName evidence="5">GntR family transcriptional regulator</fullName>
    </submittedName>
</protein>
<dbReference type="InterPro" id="IPR036390">
    <property type="entry name" value="WH_DNA-bd_sf"/>
</dbReference>
<dbReference type="AlphaFoldDB" id="A0A4R2KYI9"/>
<keyword evidence="6" id="KW-1185">Reference proteome</keyword>
<reference evidence="5 6" key="1">
    <citation type="submission" date="2019-03" db="EMBL/GenBank/DDBJ databases">
        <title>Genomic Encyclopedia of Type Strains, Phase IV (KMG-IV): sequencing the most valuable type-strain genomes for metagenomic binning, comparative biology and taxonomic classification.</title>
        <authorList>
            <person name="Goeker M."/>
        </authorList>
    </citation>
    <scope>NUCLEOTIDE SEQUENCE [LARGE SCALE GENOMIC DNA]</scope>
    <source>
        <strain evidence="5 6">DSM 25287</strain>
    </source>
</reference>
<evidence type="ECO:0000256" key="2">
    <source>
        <dbReference type="ARBA" id="ARBA00023125"/>
    </source>
</evidence>
<feature type="domain" description="HTH gntR-type" evidence="4">
    <location>
        <begin position="26"/>
        <end position="94"/>
    </location>
</feature>
<keyword evidence="2" id="KW-0238">DNA-binding</keyword>
<name>A0A4R2KYI9_9GAMM</name>
<dbReference type="InterPro" id="IPR028978">
    <property type="entry name" value="Chorismate_lyase_/UTRA_dom_sf"/>
</dbReference>
<dbReference type="InterPro" id="IPR050679">
    <property type="entry name" value="Bact_HTH_transcr_reg"/>
</dbReference>
<dbReference type="SMART" id="SM00345">
    <property type="entry name" value="HTH_GNTR"/>
    <property type="match status" value="1"/>
</dbReference>
<dbReference type="SUPFAM" id="SSF64288">
    <property type="entry name" value="Chorismate lyase-like"/>
    <property type="match status" value="1"/>
</dbReference>
<comment type="caution">
    <text evidence="5">The sequence shown here is derived from an EMBL/GenBank/DDBJ whole genome shotgun (WGS) entry which is preliminary data.</text>
</comment>
<dbReference type="GO" id="GO:0003677">
    <property type="term" value="F:DNA binding"/>
    <property type="evidence" value="ECO:0007669"/>
    <property type="project" value="UniProtKB-KW"/>
</dbReference>
<evidence type="ECO:0000313" key="5">
    <source>
        <dbReference type="EMBL" id="TCO79731.1"/>
    </source>
</evidence>
<dbReference type="PROSITE" id="PS50949">
    <property type="entry name" value="HTH_GNTR"/>
    <property type="match status" value="1"/>
</dbReference>
<dbReference type="GO" id="GO:0003700">
    <property type="term" value="F:DNA-binding transcription factor activity"/>
    <property type="evidence" value="ECO:0007669"/>
    <property type="project" value="InterPro"/>
</dbReference>
<dbReference type="RefSeq" id="WP_132544367.1">
    <property type="nucleotide sequence ID" value="NZ_SLWY01000017.1"/>
</dbReference>
<gene>
    <name evidence="5" type="ORF">EV699_11740</name>
</gene>
<keyword evidence="1" id="KW-0805">Transcription regulation</keyword>
<dbReference type="EMBL" id="SLWY01000017">
    <property type="protein sequence ID" value="TCO79731.1"/>
    <property type="molecule type" value="Genomic_DNA"/>
</dbReference>
<dbReference type="SMART" id="SM00866">
    <property type="entry name" value="UTRA"/>
    <property type="match status" value="1"/>
</dbReference>
<dbReference type="CDD" id="cd07377">
    <property type="entry name" value="WHTH_GntR"/>
    <property type="match status" value="1"/>
</dbReference>
<dbReference type="PANTHER" id="PTHR44846:SF1">
    <property type="entry name" value="MANNOSYL-D-GLYCERATE TRANSPORT_METABOLISM SYSTEM REPRESSOR MNGR-RELATED"/>
    <property type="match status" value="1"/>
</dbReference>